<dbReference type="EC" id="6.1.1.14" evidence="2"/>
<keyword evidence="3" id="KW-0963">Cytoplasm</keyword>
<keyword evidence="5" id="KW-0547">Nucleotide-binding</keyword>
<reference evidence="10" key="1">
    <citation type="submission" date="2021-01" db="EMBL/GenBank/DDBJ databases">
        <authorList>
            <person name="Corre E."/>
            <person name="Pelletier E."/>
            <person name="Niang G."/>
            <person name="Scheremetjew M."/>
            <person name="Finn R."/>
            <person name="Kale V."/>
            <person name="Holt S."/>
            <person name="Cochrane G."/>
            <person name="Meng A."/>
            <person name="Brown T."/>
            <person name="Cohen L."/>
        </authorList>
    </citation>
    <scope>NUCLEOTIDE SEQUENCE</scope>
    <source>
        <strain evidence="10">10249 10 AB</strain>
    </source>
</reference>
<accession>A0A7S4AAA7</accession>
<dbReference type="InterPro" id="IPR002314">
    <property type="entry name" value="aa-tRNA-synt_IIb"/>
</dbReference>
<protein>
    <recommendedName>
        <fullName evidence="2">glycine--tRNA ligase</fullName>
        <ecNumber evidence="2">6.1.1.14</ecNumber>
    </recommendedName>
</protein>
<organism evidence="10">
    <name type="scientific">Pseudo-nitzschia australis</name>
    <dbReference type="NCBI Taxonomy" id="44445"/>
    <lineage>
        <taxon>Eukaryota</taxon>
        <taxon>Sar</taxon>
        <taxon>Stramenopiles</taxon>
        <taxon>Ochrophyta</taxon>
        <taxon>Bacillariophyta</taxon>
        <taxon>Bacillariophyceae</taxon>
        <taxon>Bacillariophycidae</taxon>
        <taxon>Bacillariales</taxon>
        <taxon>Bacillariaceae</taxon>
        <taxon>Pseudo-nitzschia</taxon>
    </lineage>
</organism>
<dbReference type="InterPro" id="IPR027031">
    <property type="entry name" value="Gly-tRNA_synthase/POLG2"/>
</dbReference>
<keyword evidence="8" id="KW-0030">Aminoacyl-tRNA synthetase</keyword>
<dbReference type="InterPro" id="IPR002315">
    <property type="entry name" value="tRNA-synt_gly"/>
</dbReference>
<dbReference type="CDD" id="cd00774">
    <property type="entry name" value="GlyRS-like_core"/>
    <property type="match status" value="1"/>
</dbReference>
<dbReference type="InterPro" id="IPR045864">
    <property type="entry name" value="aa-tRNA-synth_II/BPL/LPL"/>
</dbReference>
<dbReference type="InterPro" id="IPR022961">
    <property type="entry name" value="Gly_tRNA_ligase_bac"/>
</dbReference>
<keyword evidence="7" id="KW-0648">Protein biosynthesis</keyword>
<dbReference type="PANTHER" id="PTHR10745">
    <property type="entry name" value="GLYCYL-TRNA SYNTHETASE/DNA POLYMERASE SUBUNIT GAMMA-2"/>
    <property type="match status" value="1"/>
</dbReference>
<dbReference type="SUPFAM" id="SSF52954">
    <property type="entry name" value="Class II aaRS ABD-related"/>
    <property type="match status" value="1"/>
</dbReference>
<evidence type="ECO:0000256" key="2">
    <source>
        <dbReference type="ARBA" id="ARBA00012829"/>
    </source>
</evidence>
<dbReference type="GO" id="GO:0004820">
    <property type="term" value="F:glycine-tRNA ligase activity"/>
    <property type="evidence" value="ECO:0007669"/>
    <property type="project" value="UniProtKB-EC"/>
</dbReference>
<evidence type="ECO:0000256" key="4">
    <source>
        <dbReference type="ARBA" id="ARBA00022598"/>
    </source>
</evidence>
<name>A0A7S4AAA7_9STRA</name>
<dbReference type="Gene3D" id="3.30.930.10">
    <property type="entry name" value="Bira Bifunctional Protein, Domain 2"/>
    <property type="match status" value="1"/>
</dbReference>
<evidence type="ECO:0000256" key="5">
    <source>
        <dbReference type="ARBA" id="ARBA00022741"/>
    </source>
</evidence>
<dbReference type="NCBIfam" id="TIGR00389">
    <property type="entry name" value="glyS_dimeric"/>
    <property type="match status" value="1"/>
</dbReference>
<proteinExistence type="inferred from homology"/>
<dbReference type="PROSITE" id="PS50862">
    <property type="entry name" value="AA_TRNA_LIGASE_II"/>
    <property type="match status" value="1"/>
</dbReference>
<keyword evidence="6" id="KW-0067">ATP-binding</keyword>
<evidence type="ECO:0000259" key="9">
    <source>
        <dbReference type="PROSITE" id="PS50862"/>
    </source>
</evidence>
<dbReference type="GO" id="GO:0005524">
    <property type="term" value="F:ATP binding"/>
    <property type="evidence" value="ECO:0007669"/>
    <property type="project" value="UniProtKB-KW"/>
</dbReference>
<dbReference type="GO" id="GO:0006264">
    <property type="term" value="P:mitochondrial DNA replication"/>
    <property type="evidence" value="ECO:0007669"/>
    <property type="project" value="TreeGrafter"/>
</dbReference>
<dbReference type="CDD" id="cd00858">
    <property type="entry name" value="GlyRS_anticodon"/>
    <property type="match status" value="1"/>
</dbReference>
<dbReference type="Pfam" id="PF03129">
    <property type="entry name" value="HGTP_anticodon"/>
    <property type="match status" value="1"/>
</dbReference>
<feature type="domain" description="Aminoacyl-transfer RNA synthetases class-II family profile" evidence="9">
    <location>
        <begin position="240"/>
        <end position="465"/>
    </location>
</feature>
<evidence type="ECO:0000256" key="6">
    <source>
        <dbReference type="ARBA" id="ARBA00022840"/>
    </source>
</evidence>
<keyword evidence="4" id="KW-0436">Ligase</keyword>
<evidence type="ECO:0000256" key="7">
    <source>
        <dbReference type="ARBA" id="ARBA00022917"/>
    </source>
</evidence>
<dbReference type="HAMAP" id="MF_00253_B">
    <property type="entry name" value="Gly_tRNA_synth_B"/>
    <property type="match status" value="1"/>
</dbReference>
<dbReference type="SUPFAM" id="SSF55681">
    <property type="entry name" value="Class II aaRS and biotin synthetases"/>
    <property type="match status" value="1"/>
</dbReference>
<evidence type="ECO:0000256" key="8">
    <source>
        <dbReference type="ARBA" id="ARBA00023146"/>
    </source>
</evidence>
<dbReference type="GO" id="GO:0005739">
    <property type="term" value="C:mitochondrion"/>
    <property type="evidence" value="ECO:0007669"/>
    <property type="project" value="TreeGrafter"/>
</dbReference>
<dbReference type="InterPro" id="IPR004154">
    <property type="entry name" value="Anticodon-bd"/>
</dbReference>
<evidence type="ECO:0000256" key="3">
    <source>
        <dbReference type="ARBA" id="ARBA00022490"/>
    </source>
</evidence>
<dbReference type="GO" id="GO:0006426">
    <property type="term" value="P:glycyl-tRNA aminoacylation"/>
    <property type="evidence" value="ECO:0007669"/>
    <property type="project" value="InterPro"/>
</dbReference>
<dbReference type="AlphaFoldDB" id="A0A7S4AAA7"/>
<dbReference type="PANTHER" id="PTHR10745:SF8">
    <property type="entry name" value="DNA POLYMERASE SUBUNIT GAMMA-2, MITOCHONDRIAL"/>
    <property type="match status" value="1"/>
</dbReference>
<dbReference type="InterPro" id="IPR006195">
    <property type="entry name" value="aa-tRNA-synth_II"/>
</dbReference>
<comment type="similarity">
    <text evidence="1">Belongs to the class-II aminoacyl-tRNA synthetase family.</text>
</comment>
<dbReference type="Pfam" id="PF00587">
    <property type="entry name" value="tRNA-synt_2b"/>
    <property type="match status" value="1"/>
</dbReference>
<sequence length="568" mass="63791">MKFSTTTLMMMLCGQNFVKAFAFNSGGRPLMAVTRAARVLSSAATEEAAETAADSSSKPQDIPDMEEIVSLCKRRGIIFPSSEIYNGYAGFFDYGPLGAELKKNLKDAWWKHFVTQREDVVGLDSSIIHNPTVWKSSGHLDGFSDPMVDCKETKLRYRADQLFFSPVILQGDENKEIVGYVCVQEGNDKDMVKAAKTQSKKLLKEKDLKGNRIEAFSFKELVEATDEEFAQIPSPASGKPTLTTPRDFNLMFETRVGAAVDSENIAYLRPETAQGIFINFKNVLNSSRQKIPFGIAQMGKAFRNEITPRNFIFRSREFEQMEVEYFIPPGDDVWPEYHQKWIDASKDFLVSKVGLREDLMGWDVHEGDGLAHYAQACTDVTFTFPFGTQELMGIAARGNYDLTQHTDGSGKNLGEYFNEETKERYIPHCIEPSLGVDRLMLAVICSAYAEDEVGGEKRNFLKFAPNIAPIKAVVLPLLKNKPALVEVARDLFEKLQARGYNVMYDAAGAVGRRYRRADEVGIPFAITVDFETIEDDAGVTIRDRDSTEQIRLPIDEVIPYLSKKIDGY</sequence>
<evidence type="ECO:0000256" key="1">
    <source>
        <dbReference type="ARBA" id="ARBA00008226"/>
    </source>
</evidence>
<evidence type="ECO:0000313" key="10">
    <source>
        <dbReference type="EMBL" id="CAE0708741.1"/>
    </source>
</evidence>
<dbReference type="EMBL" id="HBIX01001973">
    <property type="protein sequence ID" value="CAE0708741.1"/>
    <property type="molecule type" value="Transcribed_RNA"/>
</dbReference>
<gene>
    <name evidence="10" type="ORF">PAUS00366_LOCUS1461</name>
</gene>
<dbReference type="Gene3D" id="3.40.50.800">
    <property type="entry name" value="Anticodon-binding domain"/>
    <property type="match status" value="1"/>
</dbReference>
<dbReference type="PRINTS" id="PR01043">
    <property type="entry name" value="TRNASYNTHGLY"/>
</dbReference>
<dbReference type="InterPro" id="IPR033731">
    <property type="entry name" value="GlyRS-like_core"/>
</dbReference>
<dbReference type="InterPro" id="IPR036621">
    <property type="entry name" value="Anticodon-bd_dom_sf"/>
</dbReference>
<dbReference type="NCBIfam" id="NF003211">
    <property type="entry name" value="PRK04173.1"/>
    <property type="match status" value="1"/>
</dbReference>